<feature type="transmembrane region" description="Helical" evidence="2">
    <location>
        <begin position="91"/>
        <end position="110"/>
    </location>
</feature>
<reference evidence="3" key="1">
    <citation type="submission" date="2023-07" db="EMBL/GenBank/DDBJ databases">
        <title>Sequencing the genomes of 1000 actinobacteria strains.</title>
        <authorList>
            <person name="Klenk H.-P."/>
        </authorList>
    </citation>
    <scope>NUCLEOTIDE SEQUENCE</scope>
    <source>
        <strain evidence="3">DSM 45977</strain>
    </source>
</reference>
<comment type="caution">
    <text evidence="3">The sequence shown here is derived from an EMBL/GenBank/DDBJ whole genome shotgun (WGS) entry which is preliminary data.</text>
</comment>
<dbReference type="GO" id="GO:0022857">
    <property type="term" value="F:transmembrane transporter activity"/>
    <property type="evidence" value="ECO:0007669"/>
    <property type="project" value="InterPro"/>
</dbReference>
<gene>
    <name evidence="3" type="ORF">JOF55_000868</name>
</gene>
<feature type="transmembrane region" description="Helical" evidence="2">
    <location>
        <begin position="146"/>
        <end position="167"/>
    </location>
</feature>
<proteinExistence type="predicted"/>
<feature type="region of interest" description="Disordered" evidence="1">
    <location>
        <begin position="1"/>
        <end position="47"/>
    </location>
</feature>
<organism evidence="3 4">
    <name type="scientific">Haloactinomyces albus</name>
    <dbReference type="NCBI Taxonomy" id="1352928"/>
    <lineage>
        <taxon>Bacteria</taxon>
        <taxon>Bacillati</taxon>
        <taxon>Actinomycetota</taxon>
        <taxon>Actinomycetes</taxon>
        <taxon>Actinopolysporales</taxon>
        <taxon>Actinopolysporaceae</taxon>
        <taxon>Haloactinomyces</taxon>
    </lineage>
</organism>
<dbReference type="InterPro" id="IPR011701">
    <property type="entry name" value="MFS"/>
</dbReference>
<accession>A0AAE4CM74</accession>
<dbReference type="Pfam" id="PF07690">
    <property type="entry name" value="MFS_1"/>
    <property type="match status" value="1"/>
</dbReference>
<keyword evidence="2" id="KW-0472">Membrane</keyword>
<evidence type="ECO:0000256" key="2">
    <source>
        <dbReference type="SAM" id="Phobius"/>
    </source>
</evidence>
<feature type="transmembrane region" description="Helical" evidence="2">
    <location>
        <begin position="345"/>
        <end position="365"/>
    </location>
</feature>
<feature type="transmembrane region" description="Helical" evidence="2">
    <location>
        <begin position="206"/>
        <end position="228"/>
    </location>
</feature>
<feature type="transmembrane region" description="Helical" evidence="2">
    <location>
        <begin position="254"/>
        <end position="276"/>
    </location>
</feature>
<dbReference type="Gene3D" id="1.20.1250.20">
    <property type="entry name" value="MFS general substrate transporter like domains"/>
    <property type="match status" value="1"/>
</dbReference>
<evidence type="ECO:0000313" key="4">
    <source>
        <dbReference type="Proteomes" id="UP001180845"/>
    </source>
</evidence>
<feature type="transmembrane region" description="Helical" evidence="2">
    <location>
        <begin position="409"/>
        <end position="428"/>
    </location>
</feature>
<evidence type="ECO:0000313" key="3">
    <source>
        <dbReference type="EMBL" id="MDR7300687.1"/>
    </source>
</evidence>
<feature type="transmembrane region" description="Helical" evidence="2">
    <location>
        <begin position="320"/>
        <end position="339"/>
    </location>
</feature>
<feature type="transmembrane region" description="Helical" evidence="2">
    <location>
        <begin position="48"/>
        <end position="71"/>
    </location>
</feature>
<name>A0AAE4CM74_9ACTN</name>
<dbReference type="CDD" id="cd17339">
    <property type="entry name" value="MFS_NIMT_CynX_like"/>
    <property type="match status" value="1"/>
</dbReference>
<feature type="transmembrane region" description="Helical" evidence="2">
    <location>
        <begin position="282"/>
        <end position="308"/>
    </location>
</feature>
<dbReference type="SUPFAM" id="SSF103473">
    <property type="entry name" value="MFS general substrate transporter"/>
    <property type="match status" value="1"/>
</dbReference>
<dbReference type="Proteomes" id="UP001180845">
    <property type="component" value="Unassembled WGS sequence"/>
</dbReference>
<feature type="compositionally biased region" description="Acidic residues" evidence="1">
    <location>
        <begin position="24"/>
        <end position="34"/>
    </location>
</feature>
<feature type="transmembrane region" description="Helical" evidence="2">
    <location>
        <begin position="122"/>
        <end position="140"/>
    </location>
</feature>
<protein>
    <submittedName>
        <fullName evidence="3">CP family cyanate transporter-like MFS transporter</fullName>
    </submittedName>
</protein>
<sequence>MTDQEADMVPIGRHSEASASTDGNTDDSTGDSVDDGTGRTAPTRRSTATTAGGGLLLVGVALAAANMRPAVTSLASLLGGVQESLGASTTWASVITSVPTLCFGVAGISAPLLARRWGNNRVVGLSLAVLTVAMLLRVAAGPWTVLGGTVLVCAAIAMCNVLIPVVVKESFPGRVGLATGVYTTAMAAGGSAGSAFTPWLRSELGSWQFALATWSVLALAAFLVWAPATRRRGPAGRASVSSDTPRRSLKHSPLAWAVTGYFAMQSLVAYVVMGWLPEVFKAAGMAAGQAGALLGLLLLIGVPVSMVLPPLVTKTRSQSWWALGLALIAIAGFLGLLLAPMAAPVMWALLIGTGMSAFPLALTFISLRTSNAADTGQLSAMAQSIGYLIASSGPFLFGMLHTLTSGWTASLTVILGILALQGTVGIFAGRPRTVGEQAARE</sequence>
<keyword evidence="4" id="KW-1185">Reference proteome</keyword>
<dbReference type="InterPro" id="IPR036259">
    <property type="entry name" value="MFS_trans_sf"/>
</dbReference>
<dbReference type="EMBL" id="JAVDXW010000001">
    <property type="protein sequence ID" value="MDR7300687.1"/>
    <property type="molecule type" value="Genomic_DNA"/>
</dbReference>
<feature type="compositionally biased region" description="Low complexity" evidence="1">
    <location>
        <begin position="38"/>
        <end position="47"/>
    </location>
</feature>
<dbReference type="AlphaFoldDB" id="A0AAE4CM74"/>
<keyword evidence="2" id="KW-0812">Transmembrane</keyword>
<keyword evidence="2" id="KW-1133">Transmembrane helix</keyword>
<dbReference type="PANTHER" id="PTHR23523">
    <property type="match status" value="1"/>
</dbReference>
<dbReference type="InterPro" id="IPR052524">
    <property type="entry name" value="MFS_Cyanate_Porter"/>
</dbReference>
<feature type="transmembrane region" description="Helical" evidence="2">
    <location>
        <begin position="179"/>
        <end position="200"/>
    </location>
</feature>
<evidence type="ECO:0000256" key="1">
    <source>
        <dbReference type="SAM" id="MobiDB-lite"/>
    </source>
</evidence>
<feature type="transmembrane region" description="Helical" evidence="2">
    <location>
        <begin position="385"/>
        <end position="403"/>
    </location>
</feature>
<dbReference type="PANTHER" id="PTHR23523:SF2">
    <property type="entry name" value="2-NITROIMIDAZOLE TRANSPORTER"/>
    <property type="match status" value="1"/>
</dbReference>